<accession>A0AAV4XBZ6</accession>
<dbReference type="EMBL" id="BPLR01017401">
    <property type="protein sequence ID" value="GIY91309.1"/>
    <property type="molecule type" value="Genomic_DNA"/>
</dbReference>
<keyword evidence="2" id="KW-1185">Reference proteome</keyword>
<evidence type="ECO:0000313" key="1">
    <source>
        <dbReference type="EMBL" id="GIY91309.1"/>
    </source>
</evidence>
<reference evidence="1 2" key="1">
    <citation type="submission" date="2021-06" db="EMBL/GenBank/DDBJ databases">
        <title>Caerostris extrusa draft genome.</title>
        <authorList>
            <person name="Kono N."/>
            <person name="Arakawa K."/>
        </authorList>
    </citation>
    <scope>NUCLEOTIDE SEQUENCE [LARGE SCALE GENOMIC DNA]</scope>
</reference>
<gene>
    <name evidence="1" type="ORF">CEXT_213721</name>
</gene>
<sequence length="84" mass="9398">MRKGNLLVARMRKCENCRCCGASLYDPVTCFSVEVPPDGNDGPDGVKIFLSITKNGIYRVKFLSRANVVLMWLIPFENGMQLSL</sequence>
<comment type="caution">
    <text evidence="1">The sequence shown here is derived from an EMBL/GenBank/DDBJ whole genome shotgun (WGS) entry which is preliminary data.</text>
</comment>
<protein>
    <submittedName>
        <fullName evidence="1">Uncharacterized protein</fullName>
    </submittedName>
</protein>
<dbReference type="Proteomes" id="UP001054945">
    <property type="component" value="Unassembled WGS sequence"/>
</dbReference>
<name>A0AAV4XBZ6_CAEEX</name>
<proteinExistence type="predicted"/>
<dbReference type="AlphaFoldDB" id="A0AAV4XBZ6"/>
<evidence type="ECO:0000313" key="2">
    <source>
        <dbReference type="Proteomes" id="UP001054945"/>
    </source>
</evidence>
<organism evidence="1 2">
    <name type="scientific">Caerostris extrusa</name>
    <name type="common">Bark spider</name>
    <name type="synonym">Caerostris bankana</name>
    <dbReference type="NCBI Taxonomy" id="172846"/>
    <lineage>
        <taxon>Eukaryota</taxon>
        <taxon>Metazoa</taxon>
        <taxon>Ecdysozoa</taxon>
        <taxon>Arthropoda</taxon>
        <taxon>Chelicerata</taxon>
        <taxon>Arachnida</taxon>
        <taxon>Araneae</taxon>
        <taxon>Araneomorphae</taxon>
        <taxon>Entelegynae</taxon>
        <taxon>Araneoidea</taxon>
        <taxon>Araneidae</taxon>
        <taxon>Caerostris</taxon>
    </lineage>
</organism>